<dbReference type="InterPro" id="IPR016024">
    <property type="entry name" value="ARM-type_fold"/>
</dbReference>
<dbReference type="Proteomes" id="UP000621670">
    <property type="component" value="Unassembled WGS sequence"/>
</dbReference>
<dbReference type="EMBL" id="JACRUM010000002">
    <property type="protein sequence ID" value="MBC5863089.1"/>
    <property type="molecule type" value="Genomic_DNA"/>
</dbReference>
<comment type="caution">
    <text evidence="1">The sequence shown here is derived from an EMBL/GenBank/DDBJ whole genome shotgun (WGS) entry which is preliminary data.</text>
</comment>
<dbReference type="PROSITE" id="PS50077">
    <property type="entry name" value="HEAT_REPEAT"/>
    <property type="match status" value="1"/>
</dbReference>
<dbReference type="Pfam" id="PF08713">
    <property type="entry name" value="DNA_alkylation"/>
    <property type="match status" value="1"/>
</dbReference>
<name>A0ABR7JF44_9FLAO</name>
<gene>
    <name evidence="1" type="ORF">H8R26_06600</name>
</gene>
<proteinExistence type="predicted"/>
<evidence type="ECO:0000313" key="1">
    <source>
        <dbReference type="EMBL" id="MBC5863089.1"/>
    </source>
</evidence>
<sequence length="369" mass="42477">MAAELKEMFNLKFYQLLATQIKTVHPQFNQKQFLAEVTEGIENRSLNQRLRHTTQVLKGHLPSEFKEAIKILNEVIPNMPTGYTTLIFPDFVGQFGLNDFEIAMEALSYYTLFGSSEFAIREFLNNDFDKTIAIMQQWSQSSNHHVRRLASEGCRPRLPWATALPKLKKNPEPILPILHQLKTDPSEYVRRSVANNLNDIAKDNPEICIETAKNWKGISKETDGIVKHGCRTLLKQGNQAVLKLFGLDPSQISVSEFRIHNPIVAIGNYLEFSFSVCNHSNEAQTVRLEYAIYYLRQNQQLSKKVFKITERIIEPNQTMTIVRKQSFKIITTRKFYLGTQKLSIQINGEEKMTSTFELITEERTLLSAM</sequence>
<dbReference type="RefSeq" id="WP_166134529.1">
    <property type="nucleotide sequence ID" value="NZ_JAAOBY010000002.1"/>
</dbReference>
<keyword evidence="2" id="KW-1185">Reference proteome</keyword>
<accession>A0ABR7JF44</accession>
<evidence type="ECO:0000313" key="2">
    <source>
        <dbReference type="Proteomes" id="UP000621670"/>
    </source>
</evidence>
<reference evidence="1 2" key="1">
    <citation type="submission" date="2020-08" db="EMBL/GenBank/DDBJ databases">
        <title>Description of novel Flavobacterium F-400 isolate.</title>
        <authorList>
            <person name="Saticioglu I."/>
            <person name="Duman M."/>
            <person name="Altun S."/>
        </authorList>
    </citation>
    <scope>NUCLEOTIDE SEQUENCE [LARGE SCALE GENOMIC DNA]</scope>
    <source>
        <strain evidence="1 2">F-400</strain>
    </source>
</reference>
<dbReference type="InterPro" id="IPR014825">
    <property type="entry name" value="DNA_alkylation"/>
</dbReference>
<protein>
    <submittedName>
        <fullName evidence="1">DNA alkylation repair protein</fullName>
    </submittedName>
</protein>
<dbReference type="SUPFAM" id="SSF48371">
    <property type="entry name" value="ARM repeat"/>
    <property type="match status" value="1"/>
</dbReference>
<dbReference type="InterPro" id="IPR021133">
    <property type="entry name" value="HEAT_type_2"/>
</dbReference>
<dbReference type="Gene3D" id="1.25.40.290">
    <property type="entry name" value="ARM repeat domains"/>
    <property type="match status" value="1"/>
</dbReference>
<organism evidence="1 2">
    <name type="scientific">Flavobacterium turcicum</name>
    <dbReference type="NCBI Taxonomy" id="2764718"/>
    <lineage>
        <taxon>Bacteria</taxon>
        <taxon>Pseudomonadati</taxon>
        <taxon>Bacteroidota</taxon>
        <taxon>Flavobacteriia</taxon>
        <taxon>Flavobacteriales</taxon>
        <taxon>Flavobacteriaceae</taxon>
        <taxon>Flavobacterium</taxon>
    </lineage>
</organism>